<proteinExistence type="predicted"/>
<name>S8CI17_9LAMI</name>
<dbReference type="PROSITE" id="PS51502">
    <property type="entry name" value="S_R_A_B_BARREL"/>
    <property type="match status" value="2"/>
</dbReference>
<evidence type="ECO:0000313" key="4">
    <source>
        <dbReference type="Proteomes" id="UP000015453"/>
    </source>
</evidence>
<evidence type="ECO:0000259" key="2">
    <source>
        <dbReference type="PROSITE" id="PS51502"/>
    </source>
</evidence>
<evidence type="ECO:0000256" key="1">
    <source>
        <dbReference type="ARBA" id="ARBA00011738"/>
    </source>
</evidence>
<dbReference type="OrthoDB" id="42919at2759"/>
<feature type="non-terminal residue" evidence="3">
    <location>
        <position position="1"/>
    </location>
</feature>
<feature type="domain" description="Stress-response A/B barrel" evidence="2">
    <location>
        <begin position="12"/>
        <end position="102"/>
    </location>
</feature>
<dbReference type="AlphaFoldDB" id="S8CI17"/>
<feature type="non-terminal residue" evidence="3">
    <location>
        <position position="217"/>
    </location>
</feature>
<dbReference type="SUPFAM" id="SSF54909">
    <property type="entry name" value="Dimeric alpha+beta barrel"/>
    <property type="match status" value="2"/>
</dbReference>
<dbReference type="PANTHER" id="PTHR33178:SF3">
    <property type="entry name" value="STRESS-RESPONSE A_B BARREL DOMAIN-CONTAINING PROTEIN UP3"/>
    <property type="match status" value="1"/>
</dbReference>
<dbReference type="InterPro" id="IPR044662">
    <property type="entry name" value="HS1/DABB1-like"/>
</dbReference>
<dbReference type="PANTHER" id="PTHR33178">
    <property type="match status" value="1"/>
</dbReference>
<comment type="caution">
    <text evidence="3">The sequence shown here is derived from an EMBL/GenBank/DDBJ whole genome shotgun (WGS) entry which is preliminary data.</text>
</comment>
<dbReference type="InterPro" id="IPR013097">
    <property type="entry name" value="Dabb"/>
</dbReference>
<gene>
    <name evidence="3" type="ORF">M569_10475</name>
</gene>
<dbReference type="Proteomes" id="UP000015453">
    <property type="component" value="Unassembled WGS sequence"/>
</dbReference>
<accession>S8CI17</accession>
<dbReference type="Pfam" id="PF07876">
    <property type="entry name" value="Dabb"/>
    <property type="match status" value="2"/>
</dbReference>
<dbReference type="InterPro" id="IPR011008">
    <property type="entry name" value="Dimeric_a/b-barrel"/>
</dbReference>
<protein>
    <recommendedName>
        <fullName evidence="2">Stress-response A/B barrel domain-containing protein</fullName>
    </recommendedName>
</protein>
<dbReference type="SMART" id="SM00886">
    <property type="entry name" value="Dabb"/>
    <property type="match status" value="2"/>
</dbReference>
<keyword evidence="4" id="KW-1185">Reference proteome</keyword>
<dbReference type="Gene3D" id="3.30.70.100">
    <property type="match status" value="2"/>
</dbReference>
<sequence>SIRMSSNPNQIVEHIVLFKAKPEADAEAMITNLNSLSSLDSVLHLSAGPVSRCRSQLTFTHMLHSRYASKSDLNSYSVHPSHVDVVNNYVKPVVQDLMAVDWVADDLSGSPVISSGSVLRVSLLKLKEGVSEGEKDEVFGVVRGIRDKFASIEQLSVGENFSPGRAKGFSVCSIAVLNGVNELEKLDSEQDLAKEEKNKVREFLDSVLVLDYTVAPS</sequence>
<evidence type="ECO:0000313" key="3">
    <source>
        <dbReference type="EMBL" id="EPS64306.1"/>
    </source>
</evidence>
<comment type="subunit">
    <text evidence="1">Homodimer.</text>
</comment>
<organism evidence="3 4">
    <name type="scientific">Genlisea aurea</name>
    <dbReference type="NCBI Taxonomy" id="192259"/>
    <lineage>
        <taxon>Eukaryota</taxon>
        <taxon>Viridiplantae</taxon>
        <taxon>Streptophyta</taxon>
        <taxon>Embryophyta</taxon>
        <taxon>Tracheophyta</taxon>
        <taxon>Spermatophyta</taxon>
        <taxon>Magnoliopsida</taxon>
        <taxon>eudicotyledons</taxon>
        <taxon>Gunneridae</taxon>
        <taxon>Pentapetalae</taxon>
        <taxon>asterids</taxon>
        <taxon>lamiids</taxon>
        <taxon>Lamiales</taxon>
        <taxon>Lentibulariaceae</taxon>
        <taxon>Genlisea</taxon>
    </lineage>
</organism>
<reference evidence="3 4" key="1">
    <citation type="journal article" date="2013" name="BMC Genomics">
        <title>The miniature genome of a carnivorous plant Genlisea aurea contains a low number of genes and short non-coding sequences.</title>
        <authorList>
            <person name="Leushkin E.V."/>
            <person name="Sutormin R.A."/>
            <person name="Nabieva E.R."/>
            <person name="Penin A.A."/>
            <person name="Kondrashov A.S."/>
            <person name="Logacheva M.D."/>
        </authorList>
    </citation>
    <scope>NUCLEOTIDE SEQUENCE [LARGE SCALE GENOMIC DNA]</scope>
</reference>
<dbReference type="EMBL" id="AUSU01004918">
    <property type="protein sequence ID" value="EPS64306.1"/>
    <property type="molecule type" value="Genomic_DNA"/>
</dbReference>
<feature type="domain" description="Stress-response A/B barrel" evidence="2">
    <location>
        <begin position="118"/>
        <end position="212"/>
    </location>
</feature>